<feature type="transmembrane region" description="Helical" evidence="1">
    <location>
        <begin position="84"/>
        <end position="105"/>
    </location>
</feature>
<feature type="transmembrane region" description="Helical" evidence="1">
    <location>
        <begin position="12"/>
        <end position="37"/>
    </location>
</feature>
<feature type="transmembrane region" description="Helical" evidence="1">
    <location>
        <begin position="175"/>
        <end position="197"/>
    </location>
</feature>
<feature type="transmembrane region" description="Helical" evidence="1">
    <location>
        <begin position="202"/>
        <end position="222"/>
    </location>
</feature>
<dbReference type="GO" id="GO:0080120">
    <property type="term" value="P:CAAX-box protein maturation"/>
    <property type="evidence" value="ECO:0007669"/>
    <property type="project" value="UniProtKB-ARBA"/>
</dbReference>
<keyword evidence="1" id="KW-0472">Membrane</keyword>
<dbReference type="EMBL" id="QKKZ01000001">
    <property type="protein sequence ID" value="KAB7516153.1"/>
    <property type="molecule type" value="Genomic_DNA"/>
</dbReference>
<comment type="caution">
    <text evidence="3">The sequence shown here is derived from an EMBL/GenBank/DDBJ whole genome shotgun (WGS) entry which is preliminary data.</text>
</comment>
<reference evidence="5 6" key="1">
    <citation type="submission" date="2019-10" db="EMBL/GenBank/DDBJ databases">
        <title>Unraveling microbial dark matter from salterns through culturing: the case of the genus Halosegnis.</title>
        <authorList>
            <person name="Duran-Viseras A."/>
            <person name="Andrei A.-S."/>
            <person name="Vera-Gargallo B."/>
            <person name="Ghai R."/>
            <person name="Sanchez-Porro C."/>
            <person name="Ventosa A."/>
        </authorList>
    </citation>
    <scope>NUCLEOTIDE SEQUENCE [LARGE SCALE GENOMIC DNA]</scope>
    <source>
        <strain evidence="3 6">F18-79</strain>
        <strain evidence="4 5">F19-13</strain>
    </source>
</reference>
<evidence type="ECO:0000313" key="5">
    <source>
        <dbReference type="Proteomes" id="UP000326207"/>
    </source>
</evidence>
<proteinExistence type="predicted"/>
<accession>A0A5N5UC32</accession>
<dbReference type="EMBL" id="QMDY01000004">
    <property type="protein sequence ID" value="KAB7517464.1"/>
    <property type="molecule type" value="Genomic_DNA"/>
</dbReference>
<organism evidence="3 6">
    <name type="scientific">Halosegnis rubeus</name>
    <dbReference type="NCBI Taxonomy" id="2212850"/>
    <lineage>
        <taxon>Archaea</taxon>
        <taxon>Methanobacteriati</taxon>
        <taxon>Methanobacteriota</taxon>
        <taxon>Stenosarchaea group</taxon>
        <taxon>Halobacteria</taxon>
        <taxon>Halobacteriales</taxon>
        <taxon>Natronomonadaceae</taxon>
        <taxon>Halosegnis</taxon>
    </lineage>
</organism>
<dbReference type="InterPro" id="IPR003675">
    <property type="entry name" value="Rce1/LyrA-like_dom"/>
</dbReference>
<gene>
    <name evidence="3" type="ORF">DM867_03165</name>
    <name evidence="4" type="ORF">DP108_07710</name>
</gene>
<evidence type="ECO:0000313" key="4">
    <source>
        <dbReference type="EMBL" id="KAB7517464.1"/>
    </source>
</evidence>
<dbReference type="GO" id="GO:0006508">
    <property type="term" value="P:proteolysis"/>
    <property type="evidence" value="ECO:0007669"/>
    <property type="project" value="UniProtKB-KW"/>
</dbReference>
<dbReference type="GO" id="GO:0008237">
    <property type="term" value="F:metallopeptidase activity"/>
    <property type="evidence" value="ECO:0007669"/>
    <property type="project" value="UniProtKB-KW"/>
</dbReference>
<dbReference type="RefSeq" id="WP_152133696.1">
    <property type="nucleotide sequence ID" value="NZ_QKKZ01000001.1"/>
</dbReference>
<dbReference type="GO" id="GO:0004175">
    <property type="term" value="F:endopeptidase activity"/>
    <property type="evidence" value="ECO:0007669"/>
    <property type="project" value="UniProtKB-ARBA"/>
</dbReference>
<accession>A0A5N5UFG1</accession>
<keyword evidence="1" id="KW-0812">Transmembrane</keyword>
<evidence type="ECO:0000256" key="1">
    <source>
        <dbReference type="SAM" id="Phobius"/>
    </source>
</evidence>
<evidence type="ECO:0000259" key="2">
    <source>
        <dbReference type="Pfam" id="PF02517"/>
    </source>
</evidence>
<feature type="domain" description="CAAX prenyl protease 2/Lysostaphin resistance protein A-like" evidence="2">
    <location>
        <begin position="127"/>
        <end position="212"/>
    </location>
</feature>
<dbReference type="Pfam" id="PF02517">
    <property type="entry name" value="Rce1-like"/>
    <property type="match status" value="1"/>
</dbReference>
<keyword evidence="1" id="KW-1133">Transmembrane helix</keyword>
<dbReference type="Proteomes" id="UP000326865">
    <property type="component" value="Unassembled WGS sequence"/>
</dbReference>
<sequence>MVNIDYASASRLTDMSLVTAGNLSLSLLALPLIALLGQTVVEIGPIGELAIQWGLVVAVVSIAVSSEDQSLAEIGFRRPTWPDLGYTLATVVAALVVFAGTDPVVEALGLPVAADAGVMAAGVGVGIALSGAVTTGIVEEILFRGYPIERLVAYTDSPLVAGGLTWGVFTLAHAVVWPIGNLLQVAAVAAVFTVVYLRQRTLFPVIGAHVLVWVFAVMGQYYG</sequence>
<evidence type="ECO:0000313" key="6">
    <source>
        <dbReference type="Proteomes" id="UP000326865"/>
    </source>
</evidence>
<keyword evidence="3" id="KW-0482">Metalloprotease</keyword>
<keyword evidence="6" id="KW-1185">Reference proteome</keyword>
<name>A0A5N5UC32_9EURY</name>
<feature type="transmembrane region" description="Helical" evidence="1">
    <location>
        <begin position="117"/>
        <end position="139"/>
    </location>
</feature>
<dbReference type="AlphaFoldDB" id="A0A5N5UC32"/>
<keyword evidence="3" id="KW-0645">Protease</keyword>
<protein>
    <submittedName>
        <fullName evidence="3">CPBP family intramembrane metalloprotease</fullName>
    </submittedName>
</protein>
<feature type="transmembrane region" description="Helical" evidence="1">
    <location>
        <begin position="151"/>
        <end position="169"/>
    </location>
</feature>
<keyword evidence="3" id="KW-0378">Hydrolase</keyword>
<evidence type="ECO:0000313" key="3">
    <source>
        <dbReference type="EMBL" id="KAB7516153.1"/>
    </source>
</evidence>
<dbReference type="Proteomes" id="UP000326207">
    <property type="component" value="Unassembled WGS sequence"/>
</dbReference>